<keyword evidence="2" id="KW-1185">Reference proteome</keyword>
<protein>
    <submittedName>
        <fullName evidence="1">Uncharacterized protein</fullName>
    </submittedName>
</protein>
<gene>
    <name evidence="1" type="ORF">MANES_08G055100v8</name>
</gene>
<evidence type="ECO:0000313" key="2">
    <source>
        <dbReference type="Proteomes" id="UP000091857"/>
    </source>
</evidence>
<reference evidence="2" key="1">
    <citation type="journal article" date="2016" name="Nat. Biotechnol.">
        <title>Sequencing wild and cultivated cassava and related species reveals extensive interspecific hybridization and genetic diversity.</title>
        <authorList>
            <person name="Bredeson J.V."/>
            <person name="Lyons J.B."/>
            <person name="Prochnik S.E."/>
            <person name="Wu G.A."/>
            <person name="Ha C.M."/>
            <person name="Edsinger-Gonzales E."/>
            <person name="Grimwood J."/>
            <person name="Schmutz J."/>
            <person name="Rabbi I.Y."/>
            <person name="Egesi C."/>
            <person name="Nauluvula P."/>
            <person name="Lebot V."/>
            <person name="Ndunguru J."/>
            <person name="Mkamilo G."/>
            <person name="Bart R.S."/>
            <person name="Setter T.L."/>
            <person name="Gleadow R.M."/>
            <person name="Kulakow P."/>
            <person name="Ferguson M.E."/>
            <person name="Rounsley S."/>
            <person name="Rokhsar D.S."/>
        </authorList>
    </citation>
    <scope>NUCLEOTIDE SEQUENCE [LARGE SCALE GENOMIC DNA]</scope>
    <source>
        <strain evidence="2">cv. AM560-2</strain>
    </source>
</reference>
<name>A0ACB7H8P7_MANES</name>
<dbReference type="EMBL" id="CM004394">
    <property type="protein sequence ID" value="KAG8648967.1"/>
    <property type="molecule type" value="Genomic_DNA"/>
</dbReference>
<proteinExistence type="predicted"/>
<organism evidence="1 2">
    <name type="scientific">Manihot esculenta</name>
    <name type="common">Cassava</name>
    <name type="synonym">Jatropha manihot</name>
    <dbReference type="NCBI Taxonomy" id="3983"/>
    <lineage>
        <taxon>Eukaryota</taxon>
        <taxon>Viridiplantae</taxon>
        <taxon>Streptophyta</taxon>
        <taxon>Embryophyta</taxon>
        <taxon>Tracheophyta</taxon>
        <taxon>Spermatophyta</taxon>
        <taxon>Magnoliopsida</taxon>
        <taxon>eudicotyledons</taxon>
        <taxon>Gunneridae</taxon>
        <taxon>Pentapetalae</taxon>
        <taxon>rosids</taxon>
        <taxon>fabids</taxon>
        <taxon>Malpighiales</taxon>
        <taxon>Euphorbiaceae</taxon>
        <taxon>Crotonoideae</taxon>
        <taxon>Manihoteae</taxon>
        <taxon>Manihot</taxon>
    </lineage>
</organism>
<sequence length="245" mass="27352">MDFFLSETFQYFRKKLQLTDVRTLFTFPETNPGKGTGYQIDWNMNEFDLEVPTAVIMIEDEKIEDSMSSLETTENAEALRGKDTVEQKNRQSNFRFQNVVMKLDHEPPPPGSIGSSEFRNRSAHLLLLISTCAAAGSLLVAFQLPNLLPVKVSSNHSGGMFPLLLYFNSIIFFASMALITILMHKLPILPWLLISVSSKIGAYMCAVIANSPPDVVPVLFIGSSIFAAAFLHCVAPQRKSFNLLR</sequence>
<evidence type="ECO:0000313" key="1">
    <source>
        <dbReference type="EMBL" id="KAG8648967.1"/>
    </source>
</evidence>
<accession>A0ACB7H8P7</accession>
<dbReference type="Proteomes" id="UP000091857">
    <property type="component" value="Chromosome 8"/>
</dbReference>
<comment type="caution">
    <text evidence="1">The sequence shown here is derived from an EMBL/GenBank/DDBJ whole genome shotgun (WGS) entry which is preliminary data.</text>
</comment>